<gene>
    <name evidence="2" type="ORF">FNF27_01590</name>
</gene>
<dbReference type="OrthoDB" id="14839at2759"/>
<dbReference type="GO" id="GO:0050528">
    <property type="term" value="F:acyloxyacyl hydrolase activity"/>
    <property type="evidence" value="ECO:0007669"/>
    <property type="project" value="InterPro"/>
</dbReference>
<evidence type="ECO:0000313" key="2">
    <source>
        <dbReference type="EMBL" id="KAA0176768.1"/>
    </source>
</evidence>
<dbReference type="Pfam" id="PF00657">
    <property type="entry name" value="Lipase_GDSL"/>
    <property type="match status" value="1"/>
</dbReference>
<dbReference type="GO" id="GO:0009104">
    <property type="term" value="P:lipopolysaccharide catabolic process"/>
    <property type="evidence" value="ECO:0007669"/>
    <property type="project" value="TreeGrafter"/>
</dbReference>
<accession>A0A5A8EHN6</accession>
<proteinExistence type="predicted"/>
<name>A0A5A8EHN6_CAFRO</name>
<dbReference type="PANTHER" id="PTHR15010:SF0">
    <property type="entry name" value="ACYLOXYACYL HYDROLASE"/>
    <property type="match status" value="1"/>
</dbReference>
<dbReference type="EMBL" id="VLTO01000006">
    <property type="protein sequence ID" value="KAA0176768.1"/>
    <property type="molecule type" value="Genomic_DNA"/>
</dbReference>
<evidence type="ECO:0008006" key="4">
    <source>
        <dbReference type="Google" id="ProtNLM"/>
    </source>
</evidence>
<sequence>MKLILAVLAAALVASAQASGGATCAGCSALIGLVGQLAGNGTPPSTWPWDKSPDAFCEEIKLCDGTCELWGAKWPVSSPDFPTDGKRDDTAPKPDSAADMLPAGAEHLTEMKAFRASAARAGATEPMPLLERTVAWLATHRDEIEAAGPGMFFGMSRAMARDSLTAAVDAFSGDANVTLPCDNLGNLTCDIHTLFDNHLPLADGDGDTFAAGDIPLLTTQLRGTSWRGRDCDDTRATVHPGRRTVAAGLGPDVDHNCNGISGTDPQTGASYEELFCSGPNAPMGVIGIGDSALAHFHIPPQYLNAMNFSLDHVINAASNELDWPQCSWSTGYRKTDECPASPVEMGSIYQRMRARNLCMHRDFTNSGVNGARVSSAAEVLIPNLKRDPVNDNPVLAFYALIGNDVCNGHPGLTRMTTPAEFRASVLKSFQELNNTLPPGSKVAVMGLVQGTILYDTMHNQTHPLGVDYTDLYTTLSCVGSNPCNGWLTSNDTLRALTQQRADNLTKVYDEIIAAYNHSYTFEVYRLDINWKALFAQYVQKYGNPRGAIEPVDGFHPSQATHQLLADVIWKDLEANRPHWIPPVNPNNAKIAALFGDQGGY</sequence>
<dbReference type="InterPro" id="IPR036514">
    <property type="entry name" value="SGNH_hydro_sf"/>
</dbReference>
<dbReference type="Proteomes" id="UP000322899">
    <property type="component" value="Unassembled WGS sequence"/>
</dbReference>
<dbReference type="Gene3D" id="3.40.50.1110">
    <property type="entry name" value="SGNH hydrolase"/>
    <property type="match status" value="1"/>
</dbReference>
<reference evidence="2 3" key="1">
    <citation type="submission" date="2019-07" db="EMBL/GenBank/DDBJ databases">
        <title>Genomes of Cafeteria roenbergensis.</title>
        <authorList>
            <person name="Fischer M.G."/>
            <person name="Hackl T."/>
            <person name="Roman M."/>
        </authorList>
    </citation>
    <scope>NUCLEOTIDE SEQUENCE [LARGE SCALE GENOMIC DNA]</scope>
    <source>
        <strain evidence="2 3">E4-10P</strain>
    </source>
</reference>
<dbReference type="PANTHER" id="PTHR15010">
    <property type="entry name" value="ACYLOXYACYL HYDROLASE"/>
    <property type="match status" value="1"/>
</dbReference>
<organism evidence="2 3">
    <name type="scientific">Cafeteria roenbergensis</name>
    <name type="common">Marine flagellate</name>
    <dbReference type="NCBI Taxonomy" id="33653"/>
    <lineage>
        <taxon>Eukaryota</taxon>
        <taxon>Sar</taxon>
        <taxon>Stramenopiles</taxon>
        <taxon>Bigyra</taxon>
        <taxon>Opalozoa</taxon>
        <taxon>Bicosoecida</taxon>
        <taxon>Cafeteriaceae</taxon>
        <taxon>Cafeteria</taxon>
    </lineage>
</organism>
<comment type="caution">
    <text evidence="2">The sequence shown here is derived from an EMBL/GenBank/DDBJ whole genome shotgun (WGS) entry which is preliminary data.</text>
</comment>
<feature type="chain" id="PRO_5022934122" description="SGNH hydrolase-type esterase domain-containing protein" evidence="1">
    <location>
        <begin position="19"/>
        <end position="600"/>
    </location>
</feature>
<evidence type="ECO:0000313" key="3">
    <source>
        <dbReference type="Proteomes" id="UP000322899"/>
    </source>
</evidence>
<dbReference type="AlphaFoldDB" id="A0A5A8EHN6"/>
<dbReference type="InterPro" id="IPR001087">
    <property type="entry name" value="GDSL"/>
</dbReference>
<dbReference type="SUPFAM" id="SSF52266">
    <property type="entry name" value="SGNH hydrolase"/>
    <property type="match status" value="1"/>
</dbReference>
<dbReference type="GO" id="GO:0005509">
    <property type="term" value="F:calcium ion binding"/>
    <property type="evidence" value="ECO:0007669"/>
    <property type="project" value="TreeGrafter"/>
</dbReference>
<protein>
    <recommendedName>
        <fullName evidence="4">SGNH hydrolase-type esterase domain-containing protein</fullName>
    </recommendedName>
</protein>
<feature type="signal peptide" evidence="1">
    <location>
        <begin position="1"/>
        <end position="18"/>
    </location>
</feature>
<keyword evidence="1" id="KW-0732">Signal</keyword>
<evidence type="ECO:0000256" key="1">
    <source>
        <dbReference type="SAM" id="SignalP"/>
    </source>
</evidence>
<dbReference type="InterPro" id="IPR039676">
    <property type="entry name" value="AOAH"/>
</dbReference>